<dbReference type="InterPro" id="IPR023214">
    <property type="entry name" value="HAD_sf"/>
</dbReference>
<dbReference type="InterPro" id="IPR006439">
    <property type="entry name" value="HAD-SF_hydro_IA"/>
</dbReference>
<gene>
    <name evidence="1" type="ORF">H8S00_13295</name>
</gene>
<reference evidence="1 2" key="1">
    <citation type="submission" date="2020-08" db="EMBL/GenBank/DDBJ databases">
        <title>Genome public.</title>
        <authorList>
            <person name="Liu C."/>
            <person name="Sun Q."/>
        </authorList>
    </citation>
    <scope>NUCLEOTIDE SEQUENCE [LARGE SCALE GENOMIC DNA]</scope>
    <source>
        <strain evidence="1 2">BX4</strain>
    </source>
</reference>
<dbReference type="PANTHER" id="PTHR18901">
    <property type="entry name" value="2-DEOXYGLUCOSE-6-PHOSPHATE PHOSPHATASE 2"/>
    <property type="match status" value="1"/>
</dbReference>
<dbReference type="Proteomes" id="UP000597877">
    <property type="component" value="Unassembled WGS sequence"/>
</dbReference>
<keyword evidence="2" id="KW-1185">Reference proteome</keyword>
<dbReference type="InterPro" id="IPR023198">
    <property type="entry name" value="PGP-like_dom2"/>
</dbReference>
<dbReference type="CDD" id="cd07505">
    <property type="entry name" value="HAD_BPGM-like"/>
    <property type="match status" value="1"/>
</dbReference>
<dbReference type="RefSeq" id="WP_021952944.1">
    <property type="nucleotide sequence ID" value="NZ_JACOOZ010000012.1"/>
</dbReference>
<dbReference type="SFLD" id="SFLDG01129">
    <property type="entry name" value="C1.5:_HAD__Beta-PGM__Phosphata"/>
    <property type="match status" value="1"/>
</dbReference>
<dbReference type="NCBIfam" id="TIGR01509">
    <property type="entry name" value="HAD-SF-IA-v3"/>
    <property type="match status" value="1"/>
</dbReference>
<dbReference type="PRINTS" id="PR00413">
    <property type="entry name" value="HADHALOGNASE"/>
</dbReference>
<dbReference type="EMBL" id="JACOOZ010000012">
    <property type="protein sequence ID" value="MBC5668938.1"/>
    <property type="molecule type" value="Genomic_DNA"/>
</dbReference>
<dbReference type="Gene3D" id="3.40.50.1000">
    <property type="entry name" value="HAD superfamily/HAD-like"/>
    <property type="match status" value="1"/>
</dbReference>
<evidence type="ECO:0000313" key="1">
    <source>
        <dbReference type="EMBL" id="MBC5668938.1"/>
    </source>
</evidence>
<evidence type="ECO:0000313" key="2">
    <source>
        <dbReference type="Proteomes" id="UP000597877"/>
    </source>
</evidence>
<dbReference type="Gene3D" id="1.10.150.240">
    <property type="entry name" value="Putative phosphatase, domain 2"/>
    <property type="match status" value="1"/>
</dbReference>
<dbReference type="SFLD" id="SFLDS00003">
    <property type="entry name" value="Haloacid_Dehalogenase"/>
    <property type="match status" value="1"/>
</dbReference>
<dbReference type="PANTHER" id="PTHR18901:SF38">
    <property type="entry name" value="PSEUDOURIDINE-5'-PHOSPHATASE"/>
    <property type="match status" value="1"/>
</dbReference>
<dbReference type="Pfam" id="PF13419">
    <property type="entry name" value="HAD_2"/>
    <property type="match status" value="1"/>
</dbReference>
<protein>
    <submittedName>
        <fullName evidence="1">HAD family phosphatase</fullName>
    </submittedName>
</protein>
<sequence>MKFNENYKGYIFDLDGTILDSSWVWDMVDIKFLGDRGYDVPEDYVESISPLGAYKAAVYTIDRFNLHGEKPEELVREWFDMAKEEYAKKVVCKPGAKEYITHLFKGGKKLAVATSSDRELFMPTLEREGILNCFSEIVTVDEVKRGKGFPDIYEEAARRIHHEKKDCVVFEDILTGVMGAKAGGFTVVAVEDEKSECNKMKIREIADYYIEKYPFV</sequence>
<dbReference type="SUPFAM" id="SSF56784">
    <property type="entry name" value="HAD-like"/>
    <property type="match status" value="1"/>
</dbReference>
<dbReference type="InterPro" id="IPR041492">
    <property type="entry name" value="HAD_2"/>
</dbReference>
<accession>A0ABR7F5P9</accession>
<comment type="caution">
    <text evidence="1">The sequence shown here is derived from an EMBL/GenBank/DDBJ whole genome shotgun (WGS) entry which is preliminary data.</text>
</comment>
<name>A0ABR7F5P9_9FIRM</name>
<dbReference type="InterPro" id="IPR036412">
    <property type="entry name" value="HAD-like_sf"/>
</dbReference>
<proteinExistence type="predicted"/>
<organism evidence="1 2">
    <name type="scientific">Eubacterium segne</name>
    <dbReference type="NCBI Taxonomy" id="2763045"/>
    <lineage>
        <taxon>Bacteria</taxon>
        <taxon>Bacillati</taxon>
        <taxon>Bacillota</taxon>
        <taxon>Clostridia</taxon>
        <taxon>Eubacteriales</taxon>
        <taxon>Eubacteriaceae</taxon>
        <taxon>Eubacterium</taxon>
    </lineage>
</organism>